<evidence type="ECO:0000313" key="2">
    <source>
        <dbReference type="EMBL" id="GAK72915.1"/>
    </source>
</evidence>
<evidence type="ECO:0000256" key="1">
    <source>
        <dbReference type="SAM" id="SignalP"/>
    </source>
</evidence>
<feature type="signal peptide" evidence="1">
    <location>
        <begin position="1"/>
        <end position="24"/>
    </location>
</feature>
<proteinExistence type="predicted"/>
<evidence type="ECO:0000313" key="3">
    <source>
        <dbReference type="Proteomes" id="UP000028701"/>
    </source>
</evidence>
<dbReference type="AlphaFoldDB" id="A0A081D1W9"/>
<feature type="chain" id="PRO_5001756294" description="DUF3108 domain-containing protein" evidence="1">
    <location>
        <begin position="25"/>
        <end position="257"/>
    </location>
</feature>
<dbReference type="OrthoDB" id="7630100at2"/>
<dbReference type="RefSeq" id="WP_045232349.1">
    <property type="nucleotide sequence ID" value="NZ_BBJU01000029.1"/>
</dbReference>
<sequence>MNVKAQRFFTAIVVTLASISPVLAAETRHDSEYSINLGVLPIARANFSTRMNGATYSISGSFSSAGIASVLKDISGKTNVSGAKRGNRMQASEYSLVYKDGKRTRTYDVQYRNGNVTSTTVNPEPKSRPDNWVDVKDRDLRSVLDPISGLLFPVGGRICPTRLPIYDGESRLDLVLSSGGTKPFTTEGFTGDAIVCNARYVPKSGFRKGRKDIEYLKSISMEIWFAKASNMDVYAPVYARIPTKVGQVYITATKYGG</sequence>
<dbReference type="InterPro" id="IPR021457">
    <property type="entry name" value="DUF3108"/>
</dbReference>
<protein>
    <recommendedName>
        <fullName evidence="4">DUF3108 domain-containing protein</fullName>
    </recommendedName>
</protein>
<dbReference type="EMBL" id="BBJU01000029">
    <property type="protein sequence ID" value="GAK72915.1"/>
    <property type="molecule type" value="Genomic_DNA"/>
</dbReference>
<organism evidence="2 3">
    <name type="scientific">Agrobacterium rubi TR3 = NBRC 13261</name>
    <dbReference type="NCBI Taxonomy" id="1368415"/>
    <lineage>
        <taxon>Bacteria</taxon>
        <taxon>Pseudomonadati</taxon>
        <taxon>Pseudomonadota</taxon>
        <taxon>Alphaproteobacteria</taxon>
        <taxon>Hyphomicrobiales</taxon>
        <taxon>Rhizobiaceae</taxon>
        <taxon>Rhizobium/Agrobacterium group</taxon>
        <taxon>Agrobacterium</taxon>
    </lineage>
</organism>
<evidence type="ECO:0008006" key="4">
    <source>
        <dbReference type="Google" id="ProtNLM"/>
    </source>
</evidence>
<dbReference type="Proteomes" id="UP000028701">
    <property type="component" value="Unassembled WGS sequence"/>
</dbReference>
<name>A0A081D1W9_9HYPH</name>
<dbReference type="eggNOG" id="COG3064">
    <property type="taxonomic scope" value="Bacteria"/>
</dbReference>
<gene>
    <name evidence="2" type="ORF">RRU01S_29_00320</name>
</gene>
<reference evidence="2 3" key="1">
    <citation type="submission" date="2014-08" db="EMBL/GenBank/DDBJ databases">
        <title>Whole genome shotgun sequence of Rhizobium rubi NBRC 13261.</title>
        <authorList>
            <person name="Katano-Makiyama Y."/>
            <person name="Hosoyama A."/>
            <person name="Hashimoto M."/>
            <person name="Hosoyama Y."/>
            <person name="Noguchi M."/>
            <person name="Tsuchikane K."/>
            <person name="Uohara A."/>
            <person name="Ohji S."/>
            <person name="Ichikawa N."/>
            <person name="Kimura A."/>
            <person name="Yamazoe A."/>
            <person name="Fujita N."/>
        </authorList>
    </citation>
    <scope>NUCLEOTIDE SEQUENCE [LARGE SCALE GENOMIC DNA]</scope>
    <source>
        <strain evidence="2 3">NBRC 13261</strain>
    </source>
</reference>
<comment type="caution">
    <text evidence="2">The sequence shown here is derived from an EMBL/GenBank/DDBJ whole genome shotgun (WGS) entry which is preliminary data.</text>
</comment>
<accession>A0A081D1W9</accession>
<dbReference type="Pfam" id="PF11306">
    <property type="entry name" value="DUF3108"/>
    <property type="match status" value="1"/>
</dbReference>
<keyword evidence="1" id="KW-0732">Signal</keyword>